<keyword evidence="2" id="KW-1185">Reference proteome</keyword>
<sequence>MTKDQAISIIRSITIAYPNFEMNQEKLLFWLNHLVTMPFDAVQQNLHTYIRTSSFPPTISQIAVQEKARNDFLKQLEERRRMLNAE</sequence>
<gene>
    <name evidence="1" type="ORF">H0185_18175</name>
</gene>
<reference evidence="1 2" key="1">
    <citation type="submission" date="2020-07" db="EMBL/GenBank/DDBJ databases">
        <title>Fungal Genomes of the International Space Station.</title>
        <authorList>
            <person name="Seuylemezian A."/>
            <person name="Singh N.K."/>
            <person name="Wood J."/>
            <person name="Venkateswaran K."/>
        </authorList>
    </citation>
    <scope>NUCLEOTIDE SEQUENCE [LARGE SCALE GENOMIC DNA]</scope>
    <source>
        <strain evidence="1 2">PL-B2</strain>
    </source>
</reference>
<evidence type="ECO:0000313" key="2">
    <source>
        <dbReference type="Proteomes" id="UP000769780"/>
    </source>
</evidence>
<accession>A0ABS7K8V5</accession>
<name>A0ABS7K8V5_9BACI</name>
<dbReference type="Gene3D" id="1.10.8.200">
    <property type="entry name" value="Replisome organizer (g39p helicase loader/inhibitor protein)"/>
    <property type="match status" value="1"/>
</dbReference>
<dbReference type="RefSeq" id="WP_221874916.1">
    <property type="nucleotide sequence ID" value="NZ_JACWFH010000026.1"/>
</dbReference>
<organism evidence="1 2">
    <name type="scientific">Mesobacillus maritimus</name>
    <dbReference type="NCBI Taxonomy" id="1643336"/>
    <lineage>
        <taxon>Bacteria</taxon>
        <taxon>Bacillati</taxon>
        <taxon>Bacillota</taxon>
        <taxon>Bacilli</taxon>
        <taxon>Bacillales</taxon>
        <taxon>Bacillaceae</taxon>
        <taxon>Mesobacillus</taxon>
    </lineage>
</organism>
<evidence type="ECO:0008006" key="3">
    <source>
        <dbReference type="Google" id="ProtNLM"/>
    </source>
</evidence>
<evidence type="ECO:0000313" key="1">
    <source>
        <dbReference type="EMBL" id="MBY0098694.1"/>
    </source>
</evidence>
<comment type="caution">
    <text evidence="1">The sequence shown here is derived from an EMBL/GenBank/DDBJ whole genome shotgun (WGS) entry which is preliminary data.</text>
</comment>
<dbReference type="Proteomes" id="UP000769780">
    <property type="component" value="Unassembled WGS sequence"/>
</dbReference>
<protein>
    <recommendedName>
        <fullName evidence="3">Replicative helicase inhibitor G39P N-terminal domain-containing protein</fullName>
    </recommendedName>
</protein>
<proteinExistence type="predicted"/>
<dbReference type="EMBL" id="JACWFH010000026">
    <property type="protein sequence ID" value="MBY0098694.1"/>
    <property type="molecule type" value="Genomic_DNA"/>
</dbReference>